<accession>A0A0D3APC9</accession>
<dbReference type="InterPro" id="IPR006580">
    <property type="entry name" value="Znf_TTF"/>
</dbReference>
<dbReference type="AlphaFoldDB" id="A0A0D3APC9"/>
<feature type="domain" description="TTF-type" evidence="2">
    <location>
        <begin position="51"/>
        <end position="140"/>
    </location>
</feature>
<evidence type="ECO:0000313" key="3">
    <source>
        <dbReference type="EnsemblPlants" id="Bo2g064280.1"/>
    </source>
</evidence>
<protein>
    <recommendedName>
        <fullName evidence="2">TTF-type domain-containing protein</fullName>
    </recommendedName>
</protein>
<keyword evidence="4" id="KW-1185">Reference proteome</keyword>
<feature type="compositionally biased region" description="Polar residues" evidence="1">
    <location>
        <begin position="10"/>
        <end position="20"/>
    </location>
</feature>
<dbReference type="Proteomes" id="UP000032141">
    <property type="component" value="Chromosome C2"/>
</dbReference>
<dbReference type="Gramene" id="Bo2g064280.1">
    <property type="protein sequence ID" value="Bo2g064280.1"/>
    <property type="gene ID" value="Bo2g064280"/>
</dbReference>
<dbReference type="EnsemblPlants" id="Bo2g064280.1">
    <property type="protein sequence ID" value="Bo2g064280.1"/>
    <property type="gene ID" value="Bo2g064280"/>
</dbReference>
<sequence>MEQYYKKASVSPSDNTSPSDNIDDLPWDPAKRKSIKDYHANQVDEKLISAKMRQFNPAWFELYGNWLEYSVSEEKAYCLCCYLFRDDGSSGFVKDGFSSWNKPDMLSFHVGDFNSSHNNAVKKCDDSMNQGQSIVHALYKKTNAMKNEYRIRLNASIDVSRYLLRQGLAFRAHREGEESSNKGNFLELLKYTADHNDVIKKLFWRMLHKITRWFLQRFKRIL</sequence>
<dbReference type="Pfam" id="PF14291">
    <property type="entry name" value="DUF4371"/>
    <property type="match status" value="1"/>
</dbReference>
<evidence type="ECO:0000259" key="2">
    <source>
        <dbReference type="SMART" id="SM00597"/>
    </source>
</evidence>
<dbReference type="PANTHER" id="PTHR45749">
    <property type="match status" value="1"/>
</dbReference>
<reference evidence="3 4" key="1">
    <citation type="journal article" date="2014" name="Genome Biol.">
        <title>Transcriptome and methylome profiling reveals relics of genome dominance in the mesopolyploid Brassica oleracea.</title>
        <authorList>
            <person name="Parkin I.A."/>
            <person name="Koh C."/>
            <person name="Tang H."/>
            <person name="Robinson S.J."/>
            <person name="Kagale S."/>
            <person name="Clarke W.E."/>
            <person name="Town C.D."/>
            <person name="Nixon J."/>
            <person name="Krishnakumar V."/>
            <person name="Bidwell S.L."/>
            <person name="Denoeud F."/>
            <person name="Belcram H."/>
            <person name="Links M.G."/>
            <person name="Just J."/>
            <person name="Clarke C."/>
            <person name="Bender T."/>
            <person name="Huebert T."/>
            <person name="Mason A.S."/>
            <person name="Pires J.C."/>
            <person name="Barker G."/>
            <person name="Moore J."/>
            <person name="Walley P.G."/>
            <person name="Manoli S."/>
            <person name="Batley J."/>
            <person name="Edwards D."/>
            <person name="Nelson M.N."/>
            <person name="Wang X."/>
            <person name="Paterson A.H."/>
            <person name="King G."/>
            <person name="Bancroft I."/>
            <person name="Chalhoub B."/>
            <person name="Sharpe A.G."/>
        </authorList>
    </citation>
    <scope>NUCLEOTIDE SEQUENCE</scope>
    <source>
        <strain evidence="3 4">cv. TO1000</strain>
    </source>
</reference>
<evidence type="ECO:0000256" key="1">
    <source>
        <dbReference type="SAM" id="MobiDB-lite"/>
    </source>
</evidence>
<proteinExistence type="predicted"/>
<organism evidence="3 4">
    <name type="scientific">Brassica oleracea var. oleracea</name>
    <dbReference type="NCBI Taxonomy" id="109376"/>
    <lineage>
        <taxon>Eukaryota</taxon>
        <taxon>Viridiplantae</taxon>
        <taxon>Streptophyta</taxon>
        <taxon>Embryophyta</taxon>
        <taxon>Tracheophyta</taxon>
        <taxon>Spermatophyta</taxon>
        <taxon>Magnoliopsida</taxon>
        <taxon>eudicotyledons</taxon>
        <taxon>Gunneridae</taxon>
        <taxon>Pentapetalae</taxon>
        <taxon>rosids</taxon>
        <taxon>malvids</taxon>
        <taxon>Brassicales</taxon>
        <taxon>Brassicaceae</taxon>
        <taxon>Brassiceae</taxon>
        <taxon>Brassica</taxon>
    </lineage>
</organism>
<dbReference type="eggNOG" id="ENOG502QSU3">
    <property type="taxonomic scope" value="Eukaryota"/>
</dbReference>
<dbReference type="InterPro" id="IPR025398">
    <property type="entry name" value="DUF4371"/>
</dbReference>
<dbReference type="OMA" id="NWNRYDA"/>
<dbReference type="HOGENOM" id="CLU_095205_0_0_1"/>
<evidence type="ECO:0000313" key="4">
    <source>
        <dbReference type="Proteomes" id="UP000032141"/>
    </source>
</evidence>
<dbReference type="PANTHER" id="PTHR45749:SF36">
    <property type="entry name" value="ZINC FINGER MYM-TYPE PROTEIN 1-LIKE"/>
    <property type="match status" value="1"/>
</dbReference>
<dbReference type="STRING" id="109376.A0A0D3APC9"/>
<dbReference type="SMART" id="SM00597">
    <property type="entry name" value="ZnF_TTF"/>
    <property type="match status" value="1"/>
</dbReference>
<feature type="region of interest" description="Disordered" evidence="1">
    <location>
        <begin position="1"/>
        <end position="27"/>
    </location>
</feature>
<reference evidence="3" key="2">
    <citation type="submission" date="2015-03" db="UniProtKB">
        <authorList>
            <consortium name="EnsemblPlants"/>
        </authorList>
    </citation>
    <scope>IDENTIFICATION</scope>
</reference>
<name>A0A0D3APC9_BRAOL</name>